<accession>E4ZXK4</accession>
<sequence>MDRQKTQKKVARQDFAAIKTQPRCPAQRFFLHHHPSIHLFSNLNVEHFQFEHSTQRALRGLLVGY</sequence>
<reference evidence="2" key="1">
    <citation type="journal article" date="2011" name="Nat. Commun.">
        <title>Effector diversification within compartments of the Leptosphaeria maculans genome affected by Repeat-Induced Point mutations.</title>
        <authorList>
            <person name="Rouxel T."/>
            <person name="Grandaubert J."/>
            <person name="Hane J.K."/>
            <person name="Hoede C."/>
            <person name="van de Wouw A.P."/>
            <person name="Couloux A."/>
            <person name="Dominguez V."/>
            <person name="Anthouard V."/>
            <person name="Bally P."/>
            <person name="Bourras S."/>
            <person name="Cozijnsen A.J."/>
            <person name="Ciuffetti L.M."/>
            <person name="Degrave A."/>
            <person name="Dilmaghani A."/>
            <person name="Duret L."/>
            <person name="Fudal I."/>
            <person name="Goodwin S.B."/>
            <person name="Gout L."/>
            <person name="Glaser N."/>
            <person name="Linglin J."/>
            <person name="Kema G.H.J."/>
            <person name="Lapalu N."/>
            <person name="Lawrence C.B."/>
            <person name="May K."/>
            <person name="Meyer M."/>
            <person name="Ollivier B."/>
            <person name="Poulain J."/>
            <person name="Schoch C.L."/>
            <person name="Simon A."/>
            <person name="Spatafora J.W."/>
            <person name="Stachowiak A."/>
            <person name="Turgeon B.G."/>
            <person name="Tyler B.M."/>
            <person name="Vincent D."/>
            <person name="Weissenbach J."/>
            <person name="Amselem J."/>
            <person name="Quesneville H."/>
            <person name="Oliver R.P."/>
            <person name="Wincker P."/>
            <person name="Balesdent M.-H."/>
            <person name="Howlett B.J."/>
        </authorList>
    </citation>
    <scope>NUCLEOTIDE SEQUENCE [LARGE SCALE GENOMIC DNA]</scope>
    <source>
        <strain evidence="2">JN3 / isolate v23.1.3 / race Av1-4-5-6-7-8</strain>
    </source>
</reference>
<organism evidence="2">
    <name type="scientific">Leptosphaeria maculans (strain JN3 / isolate v23.1.3 / race Av1-4-5-6-7-8)</name>
    <name type="common">Blackleg fungus</name>
    <name type="synonym">Phoma lingam</name>
    <dbReference type="NCBI Taxonomy" id="985895"/>
    <lineage>
        <taxon>Eukaryota</taxon>
        <taxon>Fungi</taxon>
        <taxon>Dikarya</taxon>
        <taxon>Ascomycota</taxon>
        <taxon>Pezizomycotina</taxon>
        <taxon>Dothideomycetes</taxon>
        <taxon>Pleosporomycetidae</taxon>
        <taxon>Pleosporales</taxon>
        <taxon>Pleosporineae</taxon>
        <taxon>Leptosphaeriaceae</taxon>
        <taxon>Plenodomus</taxon>
        <taxon>Plenodomus lingam/Leptosphaeria maculans species complex</taxon>
    </lineage>
</organism>
<dbReference type="EMBL" id="FP929127">
    <property type="protein sequence ID" value="CBX95414.1"/>
    <property type="molecule type" value="Genomic_DNA"/>
</dbReference>
<keyword evidence="2" id="KW-1185">Reference proteome</keyword>
<dbReference type="InParanoid" id="E4ZXK4"/>
<gene>
    <name evidence="1" type="ORF">LEMA_P025660.1</name>
</gene>
<evidence type="ECO:0000313" key="2">
    <source>
        <dbReference type="Proteomes" id="UP000002668"/>
    </source>
</evidence>
<name>E4ZXK4_LEPMJ</name>
<evidence type="ECO:0000313" key="1">
    <source>
        <dbReference type="EMBL" id="CBX95414.1"/>
    </source>
</evidence>
<dbReference type="HOGENOM" id="CLU_2850132_0_0_1"/>
<protein>
    <submittedName>
        <fullName evidence="1">Predicted protein</fullName>
    </submittedName>
</protein>
<dbReference type="AlphaFoldDB" id="E4ZXK4"/>
<dbReference type="VEuPathDB" id="FungiDB:LEMA_P025660.1"/>
<proteinExistence type="predicted"/>
<dbReference type="Proteomes" id="UP000002668">
    <property type="component" value="Genome"/>
</dbReference>